<reference evidence="2" key="1">
    <citation type="submission" date="2016-10" db="EMBL/GenBank/DDBJ databases">
        <authorList>
            <person name="Varghese N."/>
            <person name="Submissions S."/>
        </authorList>
    </citation>
    <scope>NUCLEOTIDE SEQUENCE [LARGE SCALE GENOMIC DNA]</scope>
    <source>
        <strain evidence="2">DSM 22082</strain>
    </source>
</reference>
<organism evidence="2 3">
    <name type="scientific">Brevibacterium sandarakinum</name>
    <dbReference type="NCBI Taxonomy" id="629680"/>
    <lineage>
        <taxon>Bacteria</taxon>
        <taxon>Bacillati</taxon>
        <taxon>Actinomycetota</taxon>
        <taxon>Actinomycetes</taxon>
        <taxon>Micrococcales</taxon>
        <taxon>Brevibacteriaceae</taxon>
        <taxon>Brevibacterium</taxon>
    </lineage>
</organism>
<dbReference type="OrthoDB" id="9793586at2"/>
<dbReference type="Proteomes" id="UP000199700">
    <property type="component" value="Chromosome"/>
</dbReference>
<accession>A0A1H1QWG8</accession>
<protein>
    <submittedName>
        <fullName evidence="2">Ketopantoate reductase</fullName>
    </submittedName>
</protein>
<gene>
    <name evidence="2" type="ORF">SAMN04489751_1647</name>
</gene>
<dbReference type="Pfam" id="PF02558">
    <property type="entry name" value="ApbA"/>
    <property type="match status" value="1"/>
</dbReference>
<proteinExistence type="predicted"/>
<evidence type="ECO:0000313" key="2">
    <source>
        <dbReference type="EMBL" id="SDS27706.1"/>
    </source>
</evidence>
<sequence length="315" mass="34924">MKILMFGRGVISTLYGWALEKAGNEVDFYVRPGRAADFGSSVDVDIRDGRASSKGKPVQENWPITLREDLEPDHDYDLIIVSVNHDQLDSAVDFLQPRVGRATILIFNNVWADPAAAISRLPREQVTWGYPGGGGGFDVSTLHGGFVKSIFLGDIDGSSRTDRHRVVRELFTDAEFSISDIADFRSWLWFHFILDAGIMVGWLRMGSFDALVRSRPALKEVVRLIREMIPVLTAKGGTSRFGAAAARFIPASVIGFAMQKLLTGDNLFTFIMTQAQNTGHNNYKAQADYPRDVLADARRLGVAVPRLEANESAFR</sequence>
<evidence type="ECO:0000259" key="1">
    <source>
        <dbReference type="Pfam" id="PF02558"/>
    </source>
</evidence>
<name>A0A1H1QWG8_BRESA</name>
<dbReference type="Gene3D" id="3.40.50.720">
    <property type="entry name" value="NAD(P)-binding Rossmann-like Domain"/>
    <property type="match status" value="1"/>
</dbReference>
<dbReference type="RefSeq" id="WP_092104720.1">
    <property type="nucleotide sequence ID" value="NZ_LT629739.1"/>
</dbReference>
<dbReference type="AlphaFoldDB" id="A0A1H1QWG8"/>
<keyword evidence="3" id="KW-1185">Reference proteome</keyword>
<feature type="domain" description="Ketopantoate reductase N-terminal" evidence="1">
    <location>
        <begin position="3"/>
        <end position="129"/>
    </location>
</feature>
<dbReference type="EMBL" id="LT629739">
    <property type="protein sequence ID" value="SDS27706.1"/>
    <property type="molecule type" value="Genomic_DNA"/>
</dbReference>
<dbReference type="STRING" id="629680.SAMN04489751_1647"/>
<dbReference type="InterPro" id="IPR013332">
    <property type="entry name" value="KPR_N"/>
</dbReference>
<evidence type="ECO:0000313" key="3">
    <source>
        <dbReference type="Proteomes" id="UP000199700"/>
    </source>
</evidence>